<keyword evidence="5" id="KW-1185">Reference proteome</keyword>
<dbReference type="RefSeq" id="WP_322441705.1">
    <property type="nucleotide sequence ID" value="NZ_JAXOTQ010000026.1"/>
</dbReference>
<keyword evidence="1" id="KW-1133">Transmembrane helix</keyword>
<feature type="transmembrane region" description="Helical" evidence="1">
    <location>
        <begin position="449"/>
        <end position="473"/>
    </location>
</feature>
<evidence type="ECO:0000259" key="2">
    <source>
        <dbReference type="Pfam" id="PF20269"/>
    </source>
</evidence>
<feature type="domain" description="CASPASE and TPR Repeat-Associated N-terminal" evidence="2">
    <location>
        <begin position="7"/>
        <end position="220"/>
    </location>
</feature>
<dbReference type="Pfam" id="PF20269">
    <property type="entry name" value="CATRA-N"/>
    <property type="match status" value="1"/>
</dbReference>
<comment type="caution">
    <text evidence="4">The sequence shown here is derived from an EMBL/GenBank/DDBJ whole genome shotgun (WGS) entry which is preliminary data.</text>
</comment>
<feature type="transmembrane region" description="Helical" evidence="1">
    <location>
        <begin position="479"/>
        <end position="501"/>
    </location>
</feature>
<proteinExistence type="predicted"/>
<dbReference type="EMBL" id="JAXOTQ010000026">
    <property type="protein sequence ID" value="MDZ5491839.1"/>
    <property type="molecule type" value="Genomic_DNA"/>
</dbReference>
<keyword evidence="1" id="KW-0472">Membrane</keyword>
<evidence type="ECO:0000256" key="1">
    <source>
        <dbReference type="SAM" id="Phobius"/>
    </source>
</evidence>
<gene>
    <name evidence="4" type="ORF">U2F25_20650</name>
</gene>
<evidence type="ECO:0000313" key="4">
    <source>
        <dbReference type="EMBL" id="MDZ5491839.1"/>
    </source>
</evidence>
<dbReference type="NCBIfam" id="NF038357">
    <property type="entry name" value="BN6_48550_fam"/>
    <property type="match status" value="1"/>
</dbReference>
<evidence type="ECO:0000313" key="5">
    <source>
        <dbReference type="Proteomes" id="UP001290101"/>
    </source>
</evidence>
<dbReference type="Pfam" id="PF20270">
    <property type="entry name" value="CATRA-C"/>
    <property type="match status" value="1"/>
</dbReference>
<feature type="transmembrane region" description="Helical" evidence="1">
    <location>
        <begin position="384"/>
        <end position="403"/>
    </location>
</feature>
<feature type="transmembrane region" description="Helical" evidence="1">
    <location>
        <begin position="415"/>
        <end position="437"/>
    </location>
</feature>
<keyword evidence="1" id="KW-0812">Transmembrane</keyword>
<feature type="domain" description="CASPASE and TPR Repeat-Associated C-terminal" evidence="3">
    <location>
        <begin position="226"/>
        <end position="362"/>
    </location>
</feature>
<dbReference type="Proteomes" id="UP001290101">
    <property type="component" value="Unassembled WGS sequence"/>
</dbReference>
<reference evidence="4 5" key="1">
    <citation type="submission" date="2023-12" db="EMBL/GenBank/DDBJ databases">
        <title>Micromonospora sp. nov., isolated from Atacama Desert.</title>
        <authorList>
            <person name="Carro L."/>
            <person name="Golinska P."/>
            <person name="Klenk H.-P."/>
            <person name="Goodfellow M."/>
        </authorList>
    </citation>
    <scope>NUCLEOTIDE SEQUENCE [LARGE SCALE GENOMIC DNA]</scope>
    <source>
        <strain evidence="4 5">4G53</strain>
    </source>
</reference>
<protein>
    <submittedName>
        <fullName evidence="4">CATRA conflict system CASPASE/TPR repeat-associated protein</fullName>
    </submittedName>
</protein>
<evidence type="ECO:0000259" key="3">
    <source>
        <dbReference type="Pfam" id="PF20270"/>
    </source>
</evidence>
<name>A0ABU5JHI2_9ACTN</name>
<accession>A0ABU5JHI2</accession>
<sequence length="507" mass="54940">MTPRRPALIVHTFFSAVKATGSSGPAAPDPTTEALLALWRGVARLDMDEPIAPYPRDLPRLSFPGPVGLEVLAARQRVVPGAMYEALAYRRHDILGVSVLLAPNDDGVGWQALSDQWSSAAPATCGTELSTATIYLGLSDGHRISRFAGRVGDPATWAKRLRRHVPEPPDEPNWATSWCRVADRLLMWELPADEGYGQRRQLIMADLADERVLDSLTWLSDGQVLPPLTRYLLYVAELQHQQGVLETAVPELRAAVEQTERACGTLADLLSTTEPSKRQLREAALDLATVQAQRRGLVWASADASTMAGTVRGIQNNMEAALGRDLRCRSGGPLDRDRECAVWLAEQIRIELAYLDAAWRRADQIGGLAAAVIDDRQRRQQEGLVLLQTSILGGLLMALATIQSLQYRVPLAGPLVPPLVCVLGILALVLPAAVLHWPRSGGPLPRRRWFGLGGMALGAAVGWLAASIGWWLVRDVPAPPIWSVVLAAVGAAVITSAAVMLTRPRSP</sequence>
<dbReference type="InterPro" id="IPR046922">
    <property type="entry name" value="CATRA-N"/>
</dbReference>
<dbReference type="InterPro" id="IPR046923">
    <property type="entry name" value="CATRA-C"/>
</dbReference>
<organism evidence="4 5">
    <name type="scientific">Micromonospora sicca</name>
    <dbReference type="NCBI Taxonomy" id="2202420"/>
    <lineage>
        <taxon>Bacteria</taxon>
        <taxon>Bacillati</taxon>
        <taxon>Actinomycetota</taxon>
        <taxon>Actinomycetes</taxon>
        <taxon>Micromonosporales</taxon>
        <taxon>Micromonosporaceae</taxon>
        <taxon>Micromonospora</taxon>
    </lineage>
</organism>